<proteinExistence type="predicted"/>
<name>A0A7V8SYS5_9BACT</name>
<keyword evidence="2" id="KW-1185">Reference proteome</keyword>
<feature type="non-terminal residue" evidence="1">
    <location>
        <position position="354"/>
    </location>
</feature>
<evidence type="ECO:0000313" key="2">
    <source>
        <dbReference type="Proteomes" id="UP000567293"/>
    </source>
</evidence>
<protein>
    <submittedName>
        <fullName evidence="1">Uncharacterized protein</fullName>
    </submittedName>
</protein>
<reference evidence="1" key="1">
    <citation type="submission" date="2020-06" db="EMBL/GenBank/DDBJ databases">
        <title>Legume-microbial interactions unlock mineral nutrients during tropical forest succession.</title>
        <authorList>
            <person name="Epihov D.Z."/>
        </authorList>
    </citation>
    <scope>NUCLEOTIDE SEQUENCE [LARGE SCALE GENOMIC DNA]</scope>
    <source>
        <strain evidence="1">Pan2503</strain>
    </source>
</reference>
<dbReference type="Proteomes" id="UP000567293">
    <property type="component" value="Unassembled WGS sequence"/>
</dbReference>
<comment type="caution">
    <text evidence="1">The sequence shown here is derived from an EMBL/GenBank/DDBJ whole genome shotgun (WGS) entry which is preliminary data.</text>
</comment>
<sequence>MQAPEMPAPVTSPETDAEVRRLMNQGFSEGALNPRWYGVHLARGLTASAPELAGGAIGTLGGPGGAVAGFTGTTAALSFIPNYKAIKLKNPGIDDDSAIAQALVDSGIDTATALAMGLIPGTPVVRDSVRKLAGGAIREAMVHMGLTLPAIGWTGSQARSLVDEGRLQSPNEMMTDWVNNFGTNMLFAGAHTAMGRLGAVARPATEGATQQSFEFATRQRSEMPVLEMASQLAKPPQLDDMGFYSRVREVVDNGPSSASADQWRGLIQNAKGVKEEEVRFLKLPEYLADASGKVSREDLMEHIDSHALRLEEKTLASIPQPPRDVYDILLRAAPSIGTDPVQGRAAYMQNLRDA</sequence>
<gene>
    <name evidence="1" type="ORF">HRJ53_20505</name>
</gene>
<accession>A0A7V8SYS5</accession>
<dbReference type="AlphaFoldDB" id="A0A7V8SYS5"/>
<organism evidence="1 2">
    <name type="scientific">Candidatus Acidiferrum panamense</name>
    <dbReference type="NCBI Taxonomy" id="2741543"/>
    <lineage>
        <taxon>Bacteria</taxon>
        <taxon>Pseudomonadati</taxon>
        <taxon>Acidobacteriota</taxon>
        <taxon>Terriglobia</taxon>
        <taxon>Candidatus Acidiferrales</taxon>
        <taxon>Candidatus Acidiferrum</taxon>
    </lineage>
</organism>
<dbReference type="EMBL" id="JACDQQ010001972">
    <property type="protein sequence ID" value="MBA0087373.1"/>
    <property type="molecule type" value="Genomic_DNA"/>
</dbReference>
<evidence type="ECO:0000313" key="1">
    <source>
        <dbReference type="EMBL" id="MBA0087373.1"/>
    </source>
</evidence>